<keyword evidence="4" id="KW-1185">Reference proteome</keyword>
<dbReference type="OrthoDB" id="10676140at2759"/>
<evidence type="ECO:0000256" key="1">
    <source>
        <dbReference type="SAM" id="Phobius"/>
    </source>
</evidence>
<dbReference type="AlphaFoldDB" id="A0A1D1W5L2"/>
<name>A0A1D1W5L2_RAMVA</name>
<keyword evidence="1" id="KW-1133">Transmembrane helix</keyword>
<organism evidence="3 4">
    <name type="scientific">Ramazzottius varieornatus</name>
    <name type="common">Water bear</name>
    <name type="synonym">Tardigrade</name>
    <dbReference type="NCBI Taxonomy" id="947166"/>
    <lineage>
        <taxon>Eukaryota</taxon>
        <taxon>Metazoa</taxon>
        <taxon>Ecdysozoa</taxon>
        <taxon>Tardigrada</taxon>
        <taxon>Eutardigrada</taxon>
        <taxon>Parachela</taxon>
        <taxon>Hypsibioidea</taxon>
        <taxon>Ramazzottiidae</taxon>
        <taxon>Ramazzottius</taxon>
    </lineage>
</organism>
<dbReference type="EMBL" id="BDGG01000014">
    <property type="protein sequence ID" value="GAV06724.1"/>
    <property type="molecule type" value="Genomic_DNA"/>
</dbReference>
<accession>A0A1D1W5L2</accession>
<keyword evidence="1" id="KW-0472">Membrane</keyword>
<feature type="transmembrane region" description="Helical" evidence="1">
    <location>
        <begin position="184"/>
        <end position="204"/>
    </location>
</feature>
<evidence type="ECO:0008006" key="5">
    <source>
        <dbReference type="Google" id="ProtNLM"/>
    </source>
</evidence>
<feature type="transmembrane region" description="Helical" evidence="1">
    <location>
        <begin position="51"/>
        <end position="70"/>
    </location>
</feature>
<evidence type="ECO:0000256" key="2">
    <source>
        <dbReference type="SAM" id="SignalP"/>
    </source>
</evidence>
<feature type="transmembrane region" description="Helical" evidence="1">
    <location>
        <begin position="216"/>
        <end position="241"/>
    </location>
</feature>
<feature type="signal peptide" evidence="2">
    <location>
        <begin position="1"/>
        <end position="26"/>
    </location>
</feature>
<feature type="transmembrane region" description="Helical" evidence="1">
    <location>
        <begin position="114"/>
        <end position="134"/>
    </location>
</feature>
<feature type="chain" id="PRO_5008899252" description="Gustatory receptor" evidence="2">
    <location>
        <begin position="27"/>
        <end position="250"/>
    </location>
</feature>
<reference evidence="3 4" key="1">
    <citation type="journal article" date="2016" name="Nat. Commun.">
        <title>Extremotolerant tardigrade genome and improved radiotolerance of human cultured cells by tardigrade-unique protein.</title>
        <authorList>
            <person name="Hashimoto T."/>
            <person name="Horikawa D.D."/>
            <person name="Saito Y."/>
            <person name="Kuwahara H."/>
            <person name="Kozuka-Hata H."/>
            <person name="Shin-I T."/>
            <person name="Minakuchi Y."/>
            <person name="Ohishi K."/>
            <person name="Motoyama A."/>
            <person name="Aizu T."/>
            <person name="Enomoto A."/>
            <person name="Kondo K."/>
            <person name="Tanaka S."/>
            <person name="Hara Y."/>
            <person name="Koshikawa S."/>
            <person name="Sagara H."/>
            <person name="Miura T."/>
            <person name="Yokobori S."/>
            <person name="Miyagawa K."/>
            <person name="Suzuki Y."/>
            <person name="Kubo T."/>
            <person name="Oyama M."/>
            <person name="Kohara Y."/>
            <person name="Fujiyama A."/>
            <person name="Arakawa K."/>
            <person name="Katayama T."/>
            <person name="Toyoda A."/>
            <person name="Kunieda T."/>
        </authorList>
    </citation>
    <scope>NUCLEOTIDE SEQUENCE [LARGE SCALE GENOMIC DNA]</scope>
    <source>
        <strain evidence="3 4">YOKOZUNA-1</strain>
    </source>
</reference>
<evidence type="ECO:0000313" key="4">
    <source>
        <dbReference type="Proteomes" id="UP000186922"/>
    </source>
</evidence>
<sequence length="250" mass="28752">MPYLCVHFRGLFVLVLLLVKRQKVQTLPHFVDKFCCGAKLQLPLKKDQNHMFHTFSLVITTALVLSYIAYDYYDWIYWLRVANKHLFDTDALEPLPIKVTVLQYLVQWSLWVDFPLHVSQLIFACIITLAWIVYKAVQNLHVELNAACERTSLVVSAADCNTWRREHLRILVFVEEIKSCFGEILVILYLCDLGTLAGLVAQVLNNHAESGIYFSVPLVLGNALLFASYQTVFAVPLVMAYEEVNRRPML</sequence>
<proteinExistence type="predicted"/>
<keyword evidence="1" id="KW-0812">Transmembrane</keyword>
<comment type="caution">
    <text evidence="3">The sequence shown here is derived from an EMBL/GenBank/DDBJ whole genome shotgun (WGS) entry which is preliminary data.</text>
</comment>
<dbReference type="Proteomes" id="UP000186922">
    <property type="component" value="Unassembled WGS sequence"/>
</dbReference>
<keyword evidence="2" id="KW-0732">Signal</keyword>
<protein>
    <recommendedName>
        <fullName evidence="5">Gustatory receptor</fullName>
    </recommendedName>
</protein>
<gene>
    <name evidence="3" type="primary">RvY_16665-1</name>
    <name evidence="3" type="synonym">RvY_16665.1</name>
    <name evidence="3" type="ORF">RvY_16665</name>
</gene>
<evidence type="ECO:0000313" key="3">
    <source>
        <dbReference type="EMBL" id="GAV06724.1"/>
    </source>
</evidence>